<name>A0A6C0J3K2_9ZZZZ</name>
<organism evidence="2">
    <name type="scientific">viral metagenome</name>
    <dbReference type="NCBI Taxonomy" id="1070528"/>
    <lineage>
        <taxon>unclassified sequences</taxon>
        <taxon>metagenomes</taxon>
        <taxon>organismal metagenomes</taxon>
    </lineage>
</organism>
<feature type="region of interest" description="Disordered" evidence="1">
    <location>
        <begin position="1"/>
        <end position="72"/>
    </location>
</feature>
<feature type="compositionally biased region" description="Polar residues" evidence="1">
    <location>
        <begin position="1"/>
        <end position="15"/>
    </location>
</feature>
<dbReference type="AlphaFoldDB" id="A0A6C0J3K2"/>
<feature type="region of interest" description="Disordered" evidence="1">
    <location>
        <begin position="100"/>
        <end position="135"/>
    </location>
</feature>
<evidence type="ECO:0000313" key="2">
    <source>
        <dbReference type="EMBL" id="QHT99360.1"/>
    </source>
</evidence>
<evidence type="ECO:0000256" key="1">
    <source>
        <dbReference type="SAM" id="MobiDB-lite"/>
    </source>
</evidence>
<dbReference type="EMBL" id="MN740307">
    <property type="protein sequence ID" value="QHT99360.1"/>
    <property type="molecule type" value="Genomic_DNA"/>
</dbReference>
<feature type="compositionally biased region" description="Polar residues" evidence="1">
    <location>
        <begin position="57"/>
        <end position="70"/>
    </location>
</feature>
<feature type="compositionally biased region" description="Basic residues" evidence="1">
    <location>
        <begin position="104"/>
        <end position="135"/>
    </location>
</feature>
<protein>
    <submittedName>
        <fullName evidence="2">Uncharacterized protein</fullName>
    </submittedName>
</protein>
<sequence length="135" mass="15536">MPTKTPTFEQWMNGATTNKKKSSCNSHNNTPDKDFSFDLCHGNNEGSETTPERRHTNICNPSPGVINTNRRSQHVNVPIPTIRKFPNIIDEKCRYIRSGTGGYKKIRRTRKKSKKSAKHIKKIRKTVSNKKKKKK</sequence>
<proteinExistence type="predicted"/>
<accession>A0A6C0J3K2</accession>
<reference evidence="2" key="1">
    <citation type="journal article" date="2020" name="Nature">
        <title>Giant virus diversity and host interactions through global metagenomics.</title>
        <authorList>
            <person name="Schulz F."/>
            <person name="Roux S."/>
            <person name="Paez-Espino D."/>
            <person name="Jungbluth S."/>
            <person name="Walsh D.A."/>
            <person name="Denef V.J."/>
            <person name="McMahon K.D."/>
            <person name="Konstantinidis K.T."/>
            <person name="Eloe-Fadrosh E.A."/>
            <person name="Kyrpides N.C."/>
            <person name="Woyke T."/>
        </authorList>
    </citation>
    <scope>NUCLEOTIDE SEQUENCE</scope>
    <source>
        <strain evidence="2">GVMAG-M-3300025699-48</strain>
    </source>
</reference>